<evidence type="ECO:0000313" key="1">
    <source>
        <dbReference type="EMBL" id="QFG14875.1"/>
    </source>
</evidence>
<accession>A0A5J6TVN5</accession>
<dbReference type="KEGG" id="vg:55813919"/>
<keyword evidence="2" id="KW-1185">Reference proteome</keyword>
<organism evidence="1 2">
    <name type="scientific">Arthrobacter phage Lymara</name>
    <dbReference type="NCBI Taxonomy" id="2599828"/>
    <lineage>
        <taxon>Viruses</taxon>
        <taxon>Duplodnaviria</taxon>
        <taxon>Heunggongvirae</taxon>
        <taxon>Uroviricota</taxon>
        <taxon>Caudoviricetes</taxon>
        <taxon>Klausavirus</taxon>
        <taxon>Klausavirus lymara</taxon>
    </lineage>
</organism>
<proteinExistence type="predicted"/>
<sequence length="361" mass="40237">MNCIGLAEHFLPDAPKGSFYTCPHGRIHRLKRNGWKPVRNPILLRRVKQEQWRAMSAELIALCERVAARAIAKEAEEAERLERMEANREHNAKERAKARDHANRIRWGTDAEAGDAVKLEPEGFEVTRVLGRTKHDAKAGDVVELDMENPPNADFRKDPEYAEALKDWKDREGGDWVPVANREDYTPKFMDPSVPREEHKRRLMRLFDGERKGKGHSEAADFTVDYYAAATNMSKNGVYDMFIEAWNDRCKETGDTPRVALVTADGRDKTEDEIREEAAKLNLEVAFDVSAGSAKPDVITTPAAEPKEARGGVIIDPPTPPGTIKVELSPGSFISADAAANQVMNAAAASIRENGARGVWL</sequence>
<protein>
    <submittedName>
        <fullName evidence="1">Uncharacterized protein</fullName>
    </submittedName>
</protein>
<reference evidence="1 2" key="1">
    <citation type="submission" date="2019-07" db="EMBL/GenBank/DDBJ databases">
        <authorList>
            <person name="Roscher J.E."/>
            <person name="Stoner T.H."/>
            <person name="Garlena R.A."/>
            <person name="Russell D.A."/>
            <person name="Pope W.H."/>
            <person name="Jacobs-Sera D."/>
            <person name="Hatfull G.F."/>
        </authorList>
    </citation>
    <scope>NUCLEOTIDE SEQUENCE [LARGE SCALE GENOMIC DNA]</scope>
</reference>
<dbReference type="GeneID" id="55813919"/>
<dbReference type="Proteomes" id="UP000325665">
    <property type="component" value="Segment"/>
</dbReference>
<evidence type="ECO:0000313" key="2">
    <source>
        <dbReference type="Proteomes" id="UP000325665"/>
    </source>
</evidence>
<name>A0A5J6TVN5_9CAUD</name>
<dbReference type="EMBL" id="MN234234">
    <property type="protein sequence ID" value="QFG14875.1"/>
    <property type="molecule type" value="Genomic_DNA"/>
</dbReference>
<gene>
    <name evidence="1" type="primary">74</name>
    <name evidence="1" type="ORF">SEA_LYMARA_74</name>
</gene>
<dbReference type="RefSeq" id="YP_009884559.1">
    <property type="nucleotide sequence ID" value="NC_049471.1"/>
</dbReference>